<dbReference type="InterPro" id="IPR035248">
    <property type="entry name" value="PRMT5_C"/>
</dbReference>
<dbReference type="Pfam" id="PF05185">
    <property type="entry name" value="PRMT5"/>
    <property type="match status" value="1"/>
</dbReference>
<feature type="domain" description="PRMT5 oligomerisation" evidence="3">
    <location>
        <begin position="337"/>
        <end position="469"/>
    </location>
</feature>
<dbReference type="GO" id="GO:0016274">
    <property type="term" value="F:protein-arginine N-methyltransferase activity"/>
    <property type="evidence" value="ECO:0007669"/>
    <property type="project" value="InterPro"/>
</dbReference>
<dbReference type="EMBL" id="CP138894">
    <property type="protein sequence ID" value="WPK23740.1"/>
    <property type="molecule type" value="Genomic_DNA"/>
</dbReference>
<dbReference type="AlphaFoldDB" id="A0AAX4H583"/>
<dbReference type="Pfam" id="PF17286">
    <property type="entry name" value="PRMT5_C"/>
    <property type="match status" value="1"/>
</dbReference>
<name>A0AAX4H583_9ASCO</name>
<dbReference type="PANTHER" id="PTHR10738:SF0">
    <property type="entry name" value="PROTEIN ARGININE N-METHYLTRANSFERASE 5"/>
    <property type="match status" value="1"/>
</dbReference>
<dbReference type="SUPFAM" id="SSF53335">
    <property type="entry name" value="S-adenosyl-L-methionine-dependent methyltransferases"/>
    <property type="match status" value="1"/>
</dbReference>
<dbReference type="GO" id="GO:0005634">
    <property type="term" value="C:nucleus"/>
    <property type="evidence" value="ECO:0007669"/>
    <property type="project" value="TreeGrafter"/>
</dbReference>
<dbReference type="Gene3D" id="2.70.160.11">
    <property type="entry name" value="Hnrnp arginine n-methyltransferase1"/>
    <property type="match status" value="1"/>
</dbReference>
<keyword evidence="5" id="KW-1185">Reference proteome</keyword>
<dbReference type="InterPro" id="IPR025799">
    <property type="entry name" value="Arg_MeTrfase"/>
</dbReference>
<evidence type="ECO:0000256" key="1">
    <source>
        <dbReference type="ARBA" id="ARBA00022691"/>
    </source>
</evidence>
<evidence type="ECO:0000313" key="5">
    <source>
        <dbReference type="Proteomes" id="UP001338582"/>
    </source>
</evidence>
<dbReference type="GO" id="GO:0005829">
    <property type="term" value="C:cytosol"/>
    <property type="evidence" value="ECO:0007669"/>
    <property type="project" value="TreeGrafter"/>
</dbReference>
<organism evidence="4 5">
    <name type="scientific">Australozyma saopauloensis</name>
    <dbReference type="NCBI Taxonomy" id="291208"/>
    <lineage>
        <taxon>Eukaryota</taxon>
        <taxon>Fungi</taxon>
        <taxon>Dikarya</taxon>
        <taxon>Ascomycota</taxon>
        <taxon>Saccharomycotina</taxon>
        <taxon>Pichiomycetes</taxon>
        <taxon>Metschnikowiaceae</taxon>
        <taxon>Australozyma</taxon>
    </lineage>
</organism>
<dbReference type="GeneID" id="88172053"/>
<evidence type="ECO:0000259" key="3">
    <source>
        <dbReference type="Pfam" id="PF17286"/>
    </source>
</evidence>
<dbReference type="Proteomes" id="UP001338582">
    <property type="component" value="Chromosome 1"/>
</dbReference>
<feature type="domain" description="PRMT5 arginine-N-methyltransferase" evidence="2">
    <location>
        <begin position="185"/>
        <end position="328"/>
    </location>
</feature>
<dbReference type="Gene3D" id="3.40.50.150">
    <property type="entry name" value="Vaccinia Virus protein VP39"/>
    <property type="match status" value="1"/>
</dbReference>
<evidence type="ECO:0000313" key="4">
    <source>
        <dbReference type="EMBL" id="WPK23740.1"/>
    </source>
</evidence>
<dbReference type="RefSeq" id="XP_062876126.1">
    <property type="nucleotide sequence ID" value="XM_063020056.1"/>
</dbReference>
<dbReference type="PANTHER" id="PTHR10738">
    <property type="entry name" value="PROTEIN ARGININE N-METHYLTRANSFERASE 5"/>
    <property type="match status" value="1"/>
</dbReference>
<reference evidence="4 5" key="1">
    <citation type="submission" date="2023-10" db="EMBL/GenBank/DDBJ databases">
        <title>Draft Genome Sequence of Candida saopaulonensis from a very Premature Infant with Sepsis.</title>
        <authorList>
            <person name="Ning Y."/>
            <person name="Dai R."/>
            <person name="Xiao M."/>
            <person name="Xu Y."/>
            <person name="Yan Q."/>
            <person name="Zhang L."/>
        </authorList>
    </citation>
    <scope>NUCLEOTIDE SEQUENCE [LARGE SCALE GENOMIC DNA]</scope>
    <source>
        <strain evidence="4 5">19XY460</strain>
    </source>
</reference>
<evidence type="ECO:0000259" key="2">
    <source>
        <dbReference type="Pfam" id="PF05185"/>
    </source>
</evidence>
<dbReference type="GO" id="GO:0006355">
    <property type="term" value="P:regulation of DNA-templated transcription"/>
    <property type="evidence" value="ECO:0007669"/>
    <property type="project" value="TreeGrafter"/>
</dbReference>
<protein>
    <recommendedName>
        <fullName evidence="6">Protein arginine N-methyltransferase</fullName>
    </recommendedName>
</protein>
<accession>A0AAX4H583</accession>
<sequence>MGYGIIIEDADCLLRANFYVPIVGFESSCYSSHVYIRSEILDASITLLDISRNLSSKTTLILDLPIGFLIAKFVTLLRDVPQKIVVVVPIEENLEYWCSLRDEMHLLESLDVDLILRYHESISLEYLSRYKCLEYIGIIPLVIDSKTINFLLSKPQLPHLLIFQSVAQTESFQYWRTLACPNRQKGLDYIIDPLQPLSVDMNLDVYDTFAEDIVKYEQYDCAIEMAIGDLRRKHTAMKILIVGAGRGPFLRSVINHARKTDHITVIEKNLKCIESLQVIIADRTNIELCCMDVREYHDLKSFNLVISELLGSFGCNEASPEILQVFAKSEAIMIPQSYASYVQPIYTGLKKISKLNRPYLTQLSSYIPIDCPKLAFEFQHPSNNRLSQQVNLSFKGPHREIANAFYGYFEATLYGPYKIGNTPRLSCHEKCRSWFPMIFPIEKQTMPIDLTLSRMSDLILTYEWKVNGRLYPRKFEAVKPYEVQLQ</sequence>
<dbReference type="InterPro" id="IPR029063">
    <property type="entry name" value="SAM-dependent_MTases_sf"/>
</dbReference>
<dbReference type="InterPro" id="IPR035075">
    <property type="entry name" value="PRMT5"/>
</dbReference>
<proteinExistence type="predicted"/>
<evidence type="ECO:0008006" key="6">
    <source>
        <dbReference type="Google" id="ProtNLM"/>
    </source>
</evidence>
<keyword evidence="1" id="KW-0949">S-adenosyl-L-methionine</keyword>
<dbReference type="KEGG" id="asau:88172053"/>
<gene>
    <name evidence="4" type="ORF">PUMCH_000985</name>
</gene>